<evidence type="ECO:0000313" key="5">
    <source>
        <dbReference type="Proteomes" id="UP000708208"/>
    </source>
</evidence>
<dbReference type="EMBL" id="CAJVCH010551436">
    <property type="protein sequence ID" value="CAG7829414.1"/>
    <property type="molecule type" value="Genomic_DNA"/>
</dbReference>
<dbReference type="PANTHER" id="PTHR13287">
    <property type="entry name" value="ADIPOSE-SECRETED SIGNALING PROTEIN"/>
    <property type="match status" value="1"/>
</dbReference>
<feature type="region of interest" description="Disordered" evidence="3">
    <location>
        <begin position="193"/>
        <end position="215"/>
    </location>
</feature>
<keyword evidence="5" id="KW-1185">Reference proteome</keyword>
<dbReference type="PANTHER" id="PTHR13287:SF2">
    <property type="entry name" value="ADIPOSE-SECRETED SIGNALING PROTEIN"/>
    <property type="match status" value="1"/>
</dbReference>
<dbReference type="InterPro" id="IPR026794">
    <property type="entry name" value="ADISSP"/>
</dbReference>
<comment type="similarity">
    <text evidence="1">Belongs to the ADISSP family.</text>
</comment>
<protein>
    <recommendedName>
        <fullName evidence="2">Adipose-secreted signaling protein</fullName>
    </recommendedName>
</protein>
<dbReference type="AlphaFoldDB" id="A0A8J2LBX9"/>
<sequence>MATANKLDEVQVITRGDHDPDRRSQTSQEKRAARNSRVHFGDFEDVDTSLFSSPENQPILVAPLKEELNKTLCAYFGFLQEAHRYEVKFGIPIDEIKSYVVAKDEKLEVKTQPSNSRLVRMTWEEHETIGLVLQMVMELEVQNAMSFEDNFIIYSESIPNRFINVRIAAQVLGKGQGTPTLKYGIKCLGHCPSTSPSGSPERSPAKSAPSPKNLC</sequence>
<organism evidence="4 5">
    <name type="scientific">Allacma fusca</name>
    <dbReference type="NCBI Taxonomy" id="39272"/>
    <lineage>
        <taxon>Eukaryota</taxon>
        <taxon>Metazoa</taxon>
        <taxon>Ecdysozoa</taxon>
        <taxon>Arthropoda</taxon>
        <taxon>Hexapoda</taxon>
        <taxon>Collembola</taxon>
        <taxon>Symphypleona</taxon>
        <taxon>Sminthuridae</taxon>
        <taxon>Allacma</taxon>
    </lineage>
</organism>
<feature type="compositionally biased region" description="Basic and acidic residues" evidence="3">
    <location>
        <begin position="15"/>
        <end position="32"/>
    </location>
</feature>
<dbReference type="Proteomes" id="UP000708208">
    <property type="component" value="Unassembled WGS sequence"/>
</dbReference>
<gene>
    <name evidence="4" type="ORF">AFUS01_LOCUS39278</name>
</gene>
<evidence type="ECO:0000256" key="2">
    <source>
        <dbReference type="ARBA" id="ARBA00035300"/>
    </source>
</evidence>
<feature type="region of interest" description="Disordered" evidence="3">
    <location>
        <begin position="1"/>
        <end position="38"/>
    </location>
</feature>
<comment type="caution">
    <text evidence="4">The sequence shown here is derived from an EMBL/GenBank/DDBJ whole genome shotgun (WGS) entry which is preliminary data.</text>
</comment>
<dbReference type="Pfam" id="PF15006">
    <property type="entry name" value="DUF4517"/>
    <property type="match status" value="1"/>
</dbReference>
<evidence type="ECO:0000313" key="4">
    <source>
        <dbReference type="EMBL" id="CAG7829414.1"/>
    </source>
</evidence>
<name>A0A8J2LBX9_9HEXA</name>
<evidence type="ECO:0000256" key="1">
    <source>
        <dbReference type="ARBA" id="ARBA00035018"/>
    </source>
</evidence>
<proteinExistence type="inferred from homology"/>
<evidence type="ECO:0000256" key="3">
    <source>
        <dbReference type="SAM" id="MobiDB-lite"/>
    </source>
</evidence>
<accession>A0A8J2LBX9</accession>
<reference evidence="4" key="1">
    <citation type="submission" date="2021-06" db="EMBL/GenBank/DDBJ databases">
        <authorList>
            <person name="Hodson N. C."/>
            <person name="Mongue J. A."/>
            <person name="Jaron S. K."/>
        </authorList>
    </citation>
    <scope>NUCLEOTIDE SEQUENCE</scope>
</reference>
<dbReference type="OrthoDB" id="6246153at2759"/>